<dbReference type="RefSeq" id="WP_146158069.1">
    <property type="nucleotide sequence ID" value="NZ_PVNL01000097.1"/>
</dbReference>
<evidence type="ECO:0000313" key="3">
    <source>
        <dbReference type="Proteomes" id="UP000238823"/>
    </source>
</evidence>
<dbReference type="OrthoDB" id="1078940at2"/>
<feature type="region of interest" description="Disordered" evidence="1">
    <location>
        <begin position="528"/>
        <end position="579"/>
    </location>
</feature>
<feature type="compositionally biased region" description="Acidic residues" evidence="1">
    <location>
        <begin position="536"/>
        <end position="560"/>
    </location>
</feature>
<dbReference type="Proteomes" id="UP000238823">
    <property type="component" value="Unassembled WGS sequence"/>
</dbReference>
<evidence type="ECO:0000313" key="2">
    <source>
        <dbReference type="EMBL" id="PRQ05140.1"/>
    </source>
</evidence>
<evidence type="ECO:0000256" key="1">
    <source>
        <dbReference type="SAM" id="MobiDB-lite"/>
    </source>
</evidence>
<dbReference type="AlphaFoldDB" id="A0A2S9YJA5"/>
<gene>
    <name evidence="2" type="ORF">ENSA7_47690</name>
</gene>
<name>A0A2S9YJA5_9BACT</name>
<sequence length="579" mass="65489">MHDSLATYLPRWTKRVVLGTGGRDPLGLSRITHALTGELLRGIITTTRNARYYSIYCWILRNIAETENLQDDDAFARAFRRREAAFALATMLDPERRPNVVPVGVTKVRAALEGADDELSLDLRLLSNPYGGYGQNYNGSMFALGLWEREADGFDEIAGDDAELLALAVEESVAKTPFGRKRAWTHERVSLKDLRRSAAAMSLDALRSPAHEVERDTLIKLLFGRSDRLPGEADIRRRLTLTWILWVIRRYEAAQLRCRSGKKLEWTLLYGPLYFGVINDGEDAVVSVELPPALIDNCDHWRLFCAQQHLTVAHEGALRALLEVASLSDSGLEISDAIELLVNDDFRAFVDARTGTPGTTPAKLLDALGLREPPTVHGPDEINASRSILHPLSENRLCWQAKGPEQHLAQSLMQLASLYARWRALPDNAAVNWLRRDAGDEPWVGNRLRFIDAWFDERCTWEQAATVLLNHLVDRHQTVLWDKGDLRKCWLTYEDGRVHHVRDLQPGFRSSRFPNAVWMLRDLGLVEDGDEHSNEEPDEEPDDEDEYAYEDEGADEDEQDAGLRLTPLGEALLSELEEQ</sequence>
<protein>
    <submittedName>
        <fullName evidence="2">Uncharacterized protein</fullName>
    </submittedName>
</protein>
<accession>A0A2S9YJA5</accession>
<comment type="caution">
    <text evidence="2">The sequence shown here is derived from an EMBL/GenBank/DDBJ whole genome shotgun (WGS) entry which is preliminary data.</text>
</comment>
<proteinExistence type="predicted"/>
<dbReference type="EMBL" id="PVNL01000097">
    <property type="protein sequence ID" value="PRQ05140.1"/>
    <property type="molecule type" value="Genomic_DNA"/>
</dbReference>
<organism evidence="2 3">
    <name type="scientific">Enhygromyxa salina</name>
    <dbReference type="NCBI Taxonomy" id="215803"/>
    <lineage>
        <taxon>Bacteria</taxon>
        <taxon>Pseudomonadati</taxon>
        <taxon>Myxococcota</taxon>
        <taxon>Polyangia</taxon>
        <taxon>Nannocystales</taxon>
        <taxon>Nannocystaceae</taxon>
        <taxon>Enhygromyxa</taxon>
    </lineage>
</organism>
<reference evidence="2 3" key="1">
    <citation type="submission" date="2018-03" db="EMBL/GenBank/DDBJ databases">
        <title>Draft Genome Sequences of the Obligatory Marine Myxobacteria Enhygromyxa salina SWB007.</title>
        <authorList>
            <person name="Poehlein A."/>
            <person name="Moghaddam J.A."/>
            <person name="Harms H."/>
            <person name="Alanjari M."/>
            <person name="Koenig G.M."/>
            <person name="Daniel R."/>
            <person name="Schaeberle T.F."/>
        </authorList>
    </citation>
    <scope>NUCLEOTIDE SEQUENCE [LARGE SCALE GENOMIC DNA]</scope>
    <source>
        <strain evidence="2 3">SWB007</strain>
    </source>
</reference>